<sequence>GGMLGVLVGDADLPQELLSLQPPVPGAGLRAFHFPQLTPRPGCFTLPVDFTLLERCLKTSLQASTMSTRGFDSEFRVLFACCSAPGGGAVAKLPRSRLAFDRSLTRLSPLHCASLWEAALALRAPGHLQAGQLLACLRIAEFDFECFMKCRWALSQAMRRSSQLDVSKQEAVRVARQCYTNRFAIVVDEWRRFPLLMAQWMYVQGMYDDAVDILQDLQGLTQYHHTGNAKSDVRQALKCHRAIFLRSECEK</sequence>
<proteinExistence type="predicted"/>
<dbReference type="EMBL" id="LGRX02017022">
    <property type="protein sequence ID" value="KAK3261280.1"/>
    <property type="molecule type" value="Genomic_DNA"/>
</dbReference>
<evidence type="ECO:0000313" key="2">
    <source>
        <dbReference type="Proteomes" id="UP001190700"/>
    </source>
</evidence>
<gene>
    <name evidence="1" type="ORF">CYMTET_29808</name>
</gene>
<dbReference type="Proteomes" id="UP001190700">
    <property type="component" value="Unassembled WGS sequence"/>
</dbReference>
<organism evidence="1 2">
    <name type="scientific">Cymbomonas tetramitiformis</name>
    <dbReference type="NCBI Taxonomy" id="36881"/>
    <lineage>
        <taxon>Eukaryota</taxon>
        <taxon>Viridiplantae</taxon>
        <taxon>Chlorophyta</taxon>
        <taxon>Pyramimonadophyceae</taxon>
        <taxon>Pyramimonadales</taxon>
        <taxon>Pyramimonadaceae</taxon>
        <taxon>Cymbomonas</taxon>
    </lineage>
</organism>
<evidence type="ECO:0000313" key="1">
    <source>
        <dbReference type="EMBL" id="KAK3261280.1"/>
    </source>
</evidence>
<reference evidence="1 2" key="1">
    <citation type="journal article" date="2015" name="Genome Biol. Evol.">
        <title>Comparative Genomics of a Bacterivorous Green Alga Reveals Evolutionary Causalities and Consequences of Phago-Mixotrophic Mode of Nutrition.</title>
        <authorList>
            <person name="Burns J.A."/>
            <person name="Paasch A."/>
            <person name="Narechania A."/>
            <person name="Kim E."/>
        </authorList>
    </citation>
    <scope>NUCLEOTIDE SEQUENCE [LARGE SCALE GENOMIC DNA]</scope>
    <source>
        <strain evidence="1 2">PLY_AMNH</strain>
    </source>
</reference>
<comment type="caution">
    <text evidence="1">The sequence shown here is derived from an EMBL/GenBank/DDBJ whole genome shotgun (WGS) entry which is preliminary data.</text>
</comment>
<protein>
    <submittedName>
        <fullName evidence="1">Uncharacterized protein</fullName>
    </submittedName>
</protein>
<feature type="non-terminal residue" evidence="1">
    <location>
        <position position="1"/>
    </location>
</feature>
<dbReference type="AlphaFoldDB" id="A0AAE0FKA0"/>
<name>A0AAE0FKA0_9CHLO</name>
<accession>A0AAE0FKA0</accession>
<keyword evidence="2" id="KW-1185">Reference proteome</keyword>